<sequence>MARPPKNKAAPEPVAPAPATPSVPAAAVPPQAVNFKAPPVVDVDQFIRIRDSRRAAAHPHCTAPLPSSCSPAPTLPFSLTRTQVYHRLQTIQDLIRSFSQDYLRQTNLLIGVGTSLENGAELDRIAGSLSNLVPAAFAAPPPPVEEKKERKKRTHDPNAPKRPLTPYFLYMQTARPIIANDLGDEVPKGAVQDEGQRRWSVMTPAEKLGWNQAYQYNLRLYNARVHSYKNGNLDAKTMADEDARAYADQFAIGVPPLQAEEAQANDQDAIADQLQQSAAAAAAPSPPSEASEAEPAAPAAKTPKKTQTRKRKSTAAATPAAEPEPPKLAAATPASPEVKKRKRASKAAEQVVEEPKKSGRKKAKTG</sequence>
<organism evidence="5 6">
    <name type="scientific">Staphylotrichum tortipilum</name>
    <dbReference type="NCBI Taxonomy" id="2831512"/>
    <lineage>
        <taxon>Eukaryota</taxon>
        <taxon>Fungi</taxon>
        <taxon>Dikarya</taxon>
        <taxon>Ascomycota</taxon>
        <taxon>Pezizomycotina</taxon>
        <taxon>Sordariomycetes</taxon>
        <taxon>Sordariomycetidae</taxon>
        <taxon>Sordariales</taxon>
        <taxon>Chaetomiaceae</taxon>
        <taxon>Staphylotrichum</taxon>
    </lineage>
</organism>
<dbReference type="GO" id="GO:0003677">
    <property type="term" value="F:DNA binding"/>
    <property type="evidence" value="ECO:0007669"/>
    <property type="project" value="UniProtKB-UniRule"/>
</dbReference>
<comment type="caution">
    <text evidence="5">The sequence shown here is derived from an EMBL/GenBank/DDBJ whole genome shotgun (WGS) entry which is preliminary data.</text>
</comment>
<dbReference type="InterPro" id="IPR050342">
    <property type="entry name" value="HMGB"/>
</dbReference>
<proteinExistence type="predicted"/>
<feature type="compositionally biased region" description="Low complexity" evidence="3">
    <location>
        <begin position="314"/>
        <end position="334"/>
    </location>
</feature>
<feature type="DNA-binding region" description="HMG box" evidence="2">
    <location>
        <begin position="160"/>
        <end position="229"/>
    </location>
</feature>
<evidence type="ECO:0000256" key="3">
    <source>
        <dbReference type="SAM" id="MobiDB-lite"/>
    </source>
</evidence>
<feature type="compositionally biased region" description="Low complexity" evidence="3">
    <location>
        <begin position="274"/>
        <end position="301"/>
    </location>
</feature>
<dbReference type="EMBL" id="MU855783">
    <property type="protein sequence ID" value="KAK3899454.1"/>
    <property type="molecule type" value="Genomic_DNA"/>
</dbReference>
<feature type="region of interest" description="Disordered" evidence="3">
    <location>
        <begin position="1"/>
        <end position="26"/>
    </location>
</feature>
<dbReference type="GO" id="GO:0005634">
    <property type="term" value="C:nucleus"/>
    <property type="evidence" value="ECO:0007669"/>
    <property type="project" value="UniProtKB-UniRule"/>
</dbReference>
<keyword evidence="6" id="KW-1185">Reference proteome</keyword>
<dbReference type="InterPro" id="IPR009071">
    <property type="entry name" value="HMG_box_dom"/>
</dbReference>
<reference evidence="5" key="2">
    <citation type="submission" date="2023-05" db="EMBL/GenBank/DDBJ databases">
        <authorList>
            <consortium name="Lawrence Berkeley National Laboratory"/>
            <person name="Steindorff A."/>
            <person name="Hensen N."/>
            <person name="Bonometti L."/>
            <person name="Westerberg I."/>
            <person name="Brannstrom I.O."/>
            <person name="Guillou S."/>
            <person name="Cros-Aarteil S."/>
            <person name="Calhoun S."/>
            <person name="Haridas S."/>
            <person name="Kuo A."/>
            <person name="Mondo S."/>
            <person name="Pangilinan J."/>
            <person name="Riley R."/>
            <person name="Labutti K."/>
            <person name="Andreopoulos B."/>
            <person name="Lipzen A."/>
            <person name="Chen C."/>
            <person name="Yanf M."/>
            <person name="Daum C."/>
            <person name="Ng V."/>
            <person name="Clum A."/>
            <person name="Ohm R."/>
            <person name="Martin F."/>
            <person name="Silar P."/>
            <person name="Natvig D."/>
            <person name="Lalanne C."/>
            <person name="Gautier V."/>
            <person name="Ament-Velasquez S.L."/>
            <person name="Kruys A."/>
            <person name="Hutchinson M.I."/>
            <person name="Powell A.J."/>
            <person name="Barry K."/>
            <person name="Miller A.N."/>
            <person name="Grigoriev I.V."/>
            <person name="Debuchy R."/>
            <person name="Gladieux P."/>
            <person name="Thoren M.H."/>
            <person name="Johannesson H."/>
        </authorList>
    </citation>
    <scope>NUCLEOTIDE SEQUENCE</scope>
    <source>
        <strain evidence="5">CBS 103.79</strain>
    </source>
</reference>
<dbReference type="SUPFAM" id="SSF47095">
    <property type="entry name" value="HMG-box"/>
    <property type="match status" value="1"/>
</dbReference>
<evidence type="ECO:0000313" key="6">
    <source>
        <dbReference type="Proteomes" id="UP001303889"/>
    </source>
</evidence>
<reference evidence="5" key="1">
    <citation type="journal article" date="2023" name="Mol. Phylogenet. Evol.">
        <title>Genome-scale phylogeny and comparative genomics of the fungal order Sordariales.</title>
        <authorList>
            <person name="Hensen N."/>
            <person name="Bonometti L."/>
            <person name="Westerberg I."/>
            <person name="Brannstrom I.O."/>
            <person name="Guillou S."/>
            <person name="Cros-Aarteil S."/>
            <person name="Calhoun S."/>
            <person name="Haridas S."/>
            <person name="Kuo A."/>
            <person name="Mondo S."/>
            <person name="Pangilinan J."/>
            <person name="Riley R."/>
            <person name="LaButti K."/>
            <person name="Andreopoulos B."/>
            <person name="Lipzen A."/>
            <person name="Chen C."/>
            <person name="Yan M."/>
            <person name="Daum C."/>
            <person name="Ng V."/>
            <person name="Clum A."/>
            <person name="Steindorff A."/>
            <person name="Ohm R.A."/>
            <person name="Martin F."/>
            <person name="Silar P."/>
            <person name="Natvig D.O."/>
            <person name="Lalanne C."/>
            <person name="Gautier V."/>
            <person name="Ament-Velasquez S.L."/>
            <person name="Kruys A."/>
            <person name="Hutchinson M.I."/>
            <person name="Powell A.J."/>
            <person name="Barry K."/>
            <person name="Miller A.N."/>
            <person name="Grigoriev I.V."/>
            <person name="Debuchy R."/>
            <person name="Gladieux P."/>
            <person name="Hiltunen Thoren M."/>
            <person name="Johannesson H."/>
        </authorList>
    </citation>
    <scope>NUCLEOTIDE SEQUENCE</scope>
    <source>
        <strain evidence="5">CBS 103.79</strain>
    </source>
</reference>
<dbReference type="AlphaFoldDB" id="A0AAN6MFB5"/>
<protein>
    <recommendedName>
        <fullName evidence="4">HMG box domain-containing protein</fullName>
    </recommendedName>
</protein>
<evidence type="ECO:0000313" key="5">
    <source>
        <dbReference type="EMBL" id="KAK3899454.1"/>
    </source>
</evidence>
<gene>
    <name evidence="5" type="ORF">C8A05DRAFT_18113</name>
</gene>
<dbReference type="PANTHER" id="PTHR48112:SF5">
    <property type="entry name" value="BOX PROTEIN, PUTATIVE (AFU_ORTHOLOGUE AFUA_1G04550)-RELATED"/>
    <property type="match status" value="1"/>
</dbReference>
<feature type="region of interest" description="Disordered" evidence="3">
    <location>
        <begin position="274"/>
        <end position="366"/>
    </location>
</feature>
<keyword evidence="2" id="KW-0539">Nucleus</keyword>
<evidence type="ECO:0000256" key="1">
    <source>
        <dbReference type="ARBA" id="ARBA00023125"/>
    </source>
</evidence>
<dbReference type="PROSITE" id="PS50118">
    <property type="entry name" value="HMG_BOX_2"/>
    <property type="match status" value="1"/>
</dbReference>
<dbReference type="SMART" id="SM00398">
    <property type="entry name" value="HMG"/>
    <property type="match status" value="1"/>
</dbReference>
<feature type="domain" description="HMG box" evidence="4">
    <location>
        <begin position="160"/>
        <end position="229"/>
    </location>
</feature>
<dbReference type="Proteomes" id="UP001303889">
    <property type="component" value="Unassembled WGS sequence"/>
</dbReference>
<dbReference type="PANTHER" id="PTHR48112">
    <property type="entry name" value="HIGH MOBILITY GROUP PROTEIN DSP1"/>
    <property type="match status" value="1"/>
</dbReference>
<dbReference type="InterPro" id="IPR036910">
    <property type="entry name" value="HMG_box_dom_sf"/>
</dbReference>
<feature type="region of interest" description="Disordered" evidence="3">
    <location>
        <begin position="137"/>
        <end position="164"/>
    </location>
</feature>
<accession>A0AAN6MFB5</accession>
<dbReference type="Gene3D" id="1.10.30.10">
    <property type="entry name" value="High mobility group box domain"/>
    <property type="match status" value="1"/>
</dbReference>
<evidence type="ECO:0000259" key="4">
    <source>
        <dbReference type="PROSITE" id="PS50118"/>
    </source>
</evidence>
<keyword evidence="1 2" id="KW-0238">DNA-binding</keyword>
<evidence type="ECO:0000256" key="2">
    <source>
        <dbReference type="PROSITE-ProRule" id="PRU00267"/>
    </source>
</evidence>
<feature type="compositionally biased region" description="Basic residues" evidence="3">
    <location>
        <begin position="302"/>
        <end position="313"/>
    </location>
</feature>
<name>A0AAN6MFB5_9PEZI</name>